<protein>
    <recommendedName>
        <fullName evidence="4 12">tRNA uridine 5-carboxymethylaminomethyl modification enzyme MnmG</fullName>
    </recommendedName>
    <alternativeName>
        <fullName evidence="11 12">Glucose-inhibited division protein A</fullName>
    </alternativeName>
</protein>
<evidence type="ECO:0000256" key="6">
    <source>
        <dbReference type="ARBA" id="ARBA00022630"/>
    </source>
</evidence>
<comment type="subcellular location">
    <subcellularLocation>
        <location evidence="12">Cytoplasm</location>
    </subcellularLocation>
</comment>
<feature type="binding site" evidence="12">
    <location>
        <begin position="14"/>
        <end position="19"/>
    </location>
    <ligand>
        <name>FAD</name>
        <dbReference type="ChEBI" id="CHEBI:57692"/>
    </ligand>
</feature>
<reference evidence="14 15" key="1">
    <citation type="submission" date="2018-12" db="EMBL/GenBank/DDBJ databases">
        <authorList>
            <person name="Yang Y."/>
        </authorList>
    </citation>
    <scope>NUCLEOTIDE SEQUENCE [LARGE SCALE GENOMIC DNA]</scope>
    <source>
        <strain evidence="14 15">GSF71</strain>
    </source>
</reference>
<evidence type="ECO:0000256" key="8">
    <source>
        <dbReference type="ARBA" id="ARBA00022827"/>
    </source>
</evidence>
<evidence type="ECO:0000256" key="2">
    <source>
        <dbReference type="ARBA" id="ARBA00003717"/>
    </source>
</evidence>
<evidence type="ECO:0000256" key="9">
    <source>
        <dbReference type="ARBA" id="ARBA00023027"/>
    </source>
</evidence>
<proteinExistence type="inferred from homology"/>
<dbReference type="Pfam" id="PF01134">
    <property type="entry name" value="GIDA"/>
    <property type="match status" value="1"/>
</dbReference>
<dbReference type="FunFam" id="3.50.50.60:FF:000010">
    <property type="entry name" value="tRNA uridine 5-carboxymethylaminomethyl modification enzyme MnmG"/>
    <property type="match status" value="1"/>
</dbReference>
<keyword evidence="8 12" id="KW-0274">FAD</keyword>
<dbReference type="SMART" id="SM01228">
    <property type="entry name" value="GIDA_assoc_3"/>
    <property type="match status" value="1"/>
</dbReference>
<dbReference type="Proteomes" id="UP000280346">
    <property type="component" value="Unassembled WGS sequence"/>
</dbReference>
<dbReference type="PANTHER" id="PTHR11806:SF0">
    <property type="entry name" value="PROTEIN MTO1 HOMOLOG, MITOCHONDRIAL"/>
    <property type="match status" value="1"/>
</dbReference>
<evidence type="ECO:0000256" key="11">
    <source>
        <dbReference type="ARBA" id="ARBA00031800"/>
    </source>
</evidence>
<dbReference type="InterPro" id="IPR026904">
    <property type="entry name" value="MnmG_C"/>
</dbReference>
<dbReference type="Gene3D" id="1.10.10.1800">
    <property type="entry name" value="tRNA uridine 5-carboxymethylaminomethyl modification enzyme MnmG/GidA"/>
    <property type="match status" value="1"/>
</dbReference>
<dbReference type="Gene3D" id="3.50.50.60">
    <property type="entry name" value="FAD/NAD(P)-binding domain"/>
    <property type="match status" value="2"/>
</dbReference>
<comment type="function">
    <text evidence="2 12">NAD-binding protein involved in the addition of a carboxymethylaminomethyl (cmnm) group at the wobble position (U34) of certain tRNAs, forming tRNA-cmnm(5)s(2)U34.</text>
</comment>
<dbReference type="InterPro" id="IPR004416">
    <property type="entry name" value="MnmG"/>
</dbReference>
<keyword evidence="6 12" id="KW-0285">Flavoprotein</keyword>
<dbReference type="GO" id="GO:0005829">
    <property type="term" value="C:cytosol"/>
    <property type="evidence" value="ECO:0007669"/>
    <property type="project" value="TreeGrafter"/>
</dbReference>
<dbReference type="InterPro" id="IPR044920">
    <property type="entry name" value="MnmG_C_subdom_sf"/>
</dbReference>
<comment type="cofactor">
    <cofactor evidence="1 12">
        <name>FAD</name>
        <dbReference type="ChEBI" id="CHEBI:57692"/>
    </cofactor>
</comment>
<dbReference type="Gene3D" id="1.10.150.570">
    <property type="entry name" value="GidA associated domain, C-terminal subdomain"/>
    <property type="match status" value="1"/>
</dbReference>
<comment type="caution">
    <text evidence="12">Lacks conserved residue(s) required for the propagation of feature annotation.</text>
</comment>
<dbReference type="InterPro" id="IPR002218">
    <property type="entry name" value="MnmG-rel"/>
</dbReference>
<dbReference type="InterPro" id="IPR040131">
    <property type="entry name" value="MnmG_N"/>
</dbReference>
<dbReference type="GO" id="GO:0030488">
    <property type="term" value="P:tRNA methylation"/>
    <property type="evidence" value="ECO:0007669"/>
    <property type="project" value="TreeGrafter"/>
</dbReference>
<evidence type="ECO:0000256" key="1">
    <source>
        <dbReference type="ARBA" id="ARBA00001974"/>
    </source>
</evidence>
<dbReference type="GO" id="GO:0050660">
    <property type="term" value="F:flavin adenine dinucleotide binding"/>
    <property type="evidence" value="ECO:0007669"/>
    <property type="project" value="UniProtKB-UniRule"/>
</dbReference>
<dbReference type="InterPro" id="IPR049312">
    <property type="entry name" value="GIDA_C_N"/>
</dbReference>
<accession>A0A433JBC0</accession>
<evidence type="ECO:0000256" key="12">
    <source>
        <dbReference type="HAMAP-Rule" id="MF_00129"/>
    </source>
</evidence>
<dbReference type="Pfam" id="PF21680">
    <property type="entry name" value="GIDA_C_1st"/>
    <property type="match status" value="1"/>
</dbReference>
<dbReference type="EMBL" id="RZIJ01000005">
    <property type="protein sequence ID" value="RUQ73737.1"/>
    <property type="molecule type" value="Genomic_DNA"/>
</dbReference>
<dbReference type="InterPro" id="IPR036188">
    <property type="entry name" value="FAD/NAD-bd_sf"/>
</dbReference>
<dbReference type="PANTHER" id="PTHR11806">
    <property type="entry name" value="GLUCOSE INHIBITED DIVISION PROTEIN A"/>
    <property type="match status" value="1"/>
</dbReference>
<keyword evidence="5 12" id="KW-0963">Cytoplasm</keyword>
<dbReference type="PROSITE" id="PS01280">
    <property type="entry name" value="GIDA_1"/>
    <property type="match status" value="1"/>
</dbReference>
<evidence type="ECO:0000256" key="3">
    <source>
        <dbReference type="ARBA" id="ARBA00007653"/>
    </source>
</evidence>
<organism evidence="14 15">
    <name type="scientific">Azospirillum doebereinerae</name>
    <dbReference type="NCBI Taxonomy" id="92933"/>
    <lineage>
        <taxon>Bacteria</taxon>
        <taxon>Pseudomonadati</taxon>
        <taxon>Pseudomonadota</taxon>
        <taxon>Alphaproteobacteria</taxon>
        <taxon>Rhodospirillales</taxon>
        <taxon>Azospirillaceae</taxon>
        <taxon>Azospirillum</taxon>
    </lineage>
</organism>
<name>A0A433JBC0_9PROT</name>
<comment type="caution">
    <text evidence="14">The sequence shown here is derived from an EMBL/GenBank/DDBJ whole genome shotgun (WGS) entry which is preliminary data.</text>
</comment>
<dbReference type="Pfam" id="PF13932">
    <property type="entry name" value="SAM_GIDA_C"/>
    <property type="match status" value="1"/>
</dbReference>
<gene>
    <name evidence="12 14" type="primary">mnmG</name>
    <name evidence="12" type="synonym">gidA</name>
    <name evidence="14" type="ORF">EJ913_08760</name>
</gene>
<comment type="similarity">
    <text evidence="3 12">Belongs to the MnmG family.</text>
</comment>
<dbReference type="FunFam" id="1.10.150.570:FF:000001">
    <property type="entry name" value="tRNA uridine 5-carboxymethylaminomethyl modification enzyme MnmG"/>
    <property type="match status" value="1"/>
</dbReference>
<dbReference type="InterPro" id="IPR047001">
    <property type="entry name" value="MnmG_C_subdom"/>
</dbReference>
<evidence type="ECO:0000256" key="10">
    <source>
        <dbReference type="ARBA" id="ARBA00025948"/>
    </source>
</evidence>
<sequence length="626" mass="67078">MVPPMRIFDVIVVGGGHAGCEAAAASARMGARTLLLTHKVETIGEMSCNPAIGGLAKGHLVREIDALDGVMAKAIDRGGIQFRILNRSKGPAVRGPRAQADRKLYRQAMQSLLAEQPNLTIGAGGAEDLIVDAEGRIAGVVTGAGESIAAGAVVLTTGTFLRGLIHIGEERTPAGRVGEAPALGLSDTLARLGFPLGRLKTGTPPRLDGRTIDWDALEKQPGDTPPPPFSYLTDRIDTPQIDCAITWTTPEAHDLIRANLHRAPMYSGQITGTGPRYCPSIEDKVVRFADKERHQIFLEPEGLDDPTVYPNGISTSLPRDVQLGILKSMPGLERTVMIRPGYAIEYDYVDPRELKPTLETRRAPRLFLAGQINGTTGYEEAAAQGLMAGINAALVAGGSTEGFVLDRADAYIGVLIDDLIGRGTNEPYRMFTSRAEYRLLLRADNADQRLTAKGVAIGCVGSHRRDVFAAKSDALQAGRALVGALQATPPELLRQGIAVNQDGVRRSAADLLRYPDVDLAALARLWPELSEIAPDIAEQLEIDGKYAGYLGRQEADIRAFRKDEALALPETLDVDGIGSLSAEIRQKLRQSRPATLGAAARIPGMTPAALVALLRHVKRRDLQAAE</sequence>
<evidence type="ECO:0000256" key="5">
    <source>
        <dbReference type="ARBA" id="ARBA00022490"/>
    </source>
</evidence>
<dbReference type="AlphaFoldDB" id="A0A433JBC0"/>
<feature type="domain" description="tRNA uridine 5-carboxymethylaminomethyl modification enzyme C-terminal subdomain" evidence="13">
    <location>
        <begin position="544"/>
        <end position="615"/>
    </location>
</feature>
<evidence type="ECO:0000313" key="15">
    <source>
        <dbReference type="Proteomes" id="UP000280346"/>
    </source>
</evidence>
<dbReference type="HAMAP" id="MF_00129">
    <property type="entry name" value="MnmG_GidA"/>
    <property type="match status" value="1"/>
</dbReference>
<evidence type="ECO:0000259" key="13">
    <source>
        <dbReference type="SMART" id="SM01228"/>
    </source>
</evidence>
<dbReference type="NCBIfam" id="TIGR00136">
    <property type="entry name" value="mnmG_gidA"/>
    <property type="match status" value="1"/>
</dbReference>
<dbReference type="SUPFAM" id="SSF51905">
    <property type="entry name" value="FAD/NAD(P)-binding domain"/>
    <property type="match status" value="1"/>
</dbReference>
<feature type="binding site" evidence="12">
    <location>
        <begin position="274"/>
        <end position="288"/>
    </location>
    <ligand>
        <name>NAD(+)</name>
        <dbReference type="ChEBI" id="CHEBI:57540"/>
    </ligand>
</feature>
<dbReference type="FunFam" id="3.50.50.60:FF:000002">
    <property type="entry name" value="tRNA uridine 5-carboxymethylaminomethyl modification enzyme MnmG"/>
    <property type="match status" value="1"/>
</dbReference>
<dbReference type="OrthoDB" id="9815560at2"/>
<keyword evidence="7 12" id="KW-0819">tRNA processing</keyword>
<evidence type="ECO:0000256" key="7">
    <source>
        <dbReference type="ARBA" id="ARBA00022694"/>
    </source>
</evidence>
<keyword evidence="15" id="KW-1185">Reference proteome</keyword>
<evidence type="ECO:0000256" key="4">
    <source>
        <dbReference type="ARBA" id="ARBA00020461"/>
    </source>
</evidence>
<dbReference type="PROSITE" id="PS01281">
    <property type="entry name" value="GIDA_2"/>
    <property type="match status" value="1"/>
</dbReference>
<evidence type="ECO:0000313" key="14">
    <source>
        <dbReference type="EMBL" id="RUQ73737.1"/>
    </source>
</evidence>
<comment type="subunit">
    <text evidence="10 12">Homodimer. Heterotetramer of two MnmE and two MnmG subunits.</text>
</comment>
<keyword evidence="9 12" id="KW-0520">NAD</keyword>
<dbReference type="GO" id="GO:0002098">
    <property type="term" value="P:tRNA wobble uridine modification"/>
    <property type="evidence" value="ECO:0007669"/>
    <property type="project" value="InterPro"/>
</dbReference>
<dbReference type="InterPro" id="IPR020595">
    <property type="entry name" value="MnmG-rel_CS"/>
</dbReference>